<organism evidence="2 3">
    <name type="scientific">Euplotes crassus</name>
    <dbReference type="NCBI Taxonomy" id="5936"/>
    <lineage>
        <taxon>Eukaryota</taxon>
        <taxon>Sar</taxon>
        <taxon>Alveolata</taxon>
        <taxon>Ciliophora</taxon>
        <taxon>Intramacronucleata</taxon>
        <taxon>Spirotrichea</taxon>
        <taxon>Hypotrichia</taxon>
        <taxon>Euplotida</taxon>
        <taxon>Euplotidae</taxon>
        <taxon>Moneuplotes</taxon>
    </lineage>
</organism>
<name>A0AAD1XEB2_EUPCR</name>
<feature type="region of interest" description="Disordered" evidence="1">
    <location>
        <begin position="143"/>
        <end position="173"/>
    </location>
</feature>
<dbReference type="Proteomes" id="UP001295684">
    <property type="component" value="Unassembled WGS sequence"/>
</dbReference>
<protein>
    <submittedName>
        <fullName evidence="2">Uncharacterized protein</fullName>
    </submittedName>
</protein>
<dbReference type="EMBL" id="CAMPGE010009869">
    <property type="protein sequence ID" value="CAI2368728.1"/>
    <property type="molecule type" value="Genomic_DNA"/>
</dbReference>
<reference evidence="2" key="1">
    <citation type="submission" date="2023-07" db="EMBL/GenBank/DDBJ databases">
        <authorList>
            <consortium name="AG Swart"/>
            <person name="Singh M."/>
            <person name="Singh A."/>
            <person name="Seah K."/>
            <person name="Emmerich C."/>
        </authorList>
    </citation>
    <scope>NUCLEOTIDE SEQUENCE</scope>
    <source>
        <strain evidence="2">DP1</strain>
    </source>
</reference>
<evidence type="ECO:0000313" key="3">
    <source>
        <dbReference type="Proteomes" id="UP001295684"/>
    </source>
</evidence>
<feature type="compositionally biased region" description="Basic residues" evidence="1">
    <location>
        <begin position="157"/>
        <end position="167"/>
    </location>
</feature>
<dbReference type="AlphaFoldDB" id="A0AAD1XEB2"/>
<accession>A0AAD1XEB2</accession>
<evidence type="ECO:0000313" key="2">
    <source>
        <dbReference type="EMBL" id="CAI2368728.1"/>
    </source>
</evidence>
<keyword evidence="3" id="KW-1185">Reference proteome</keyword>
<sequence>MNMLTEICSIIILRWQNITCFPPFRYSIGGISNGTSQWPQEIKDTDSEIGKKPALNNNDCQGNQTLLDSLQKCNQEILPKNSNKFRHKDPSPDVEVIENFNDQGDTHSCARDGSEKAILLVEEGVKETKLPKNKSTDFFETSQKYQTEACNKEKSSSQRKRRNRKAARKNENYTNNTDIRDMFPVCRKTYIEDKNFRFNNHQSSTISSVDRTPNTLKNVCQITPAPSTIAESNKDSNCIVIESSEEIGSDVEIMTITRTEYDWDIEGYIPPKIGKNHQILSLPRCKSRTKENLLKDKMPFILCFDATKGVQQSTSSGCAQSSDPYTKFIERCRTSLKKSSSKRKPPFDEELFLRYLDSKNYNFEQAYQGIMRNRRDFRNLRDFGVRKIKNLQRNKTIEKREKEMLEQEIEEDNIIFNK</sequence>
<evidence type="ECO:0000256" key="1">
    <source>
        <dbReference type="SAM" id="MobiDB-lite"/>
    </source>
</evidence>
<proteinExistence type="predicted"/>
<comment type="caution">
    <text evidence="2">The sequence shown here is derived from an EMBL/GenBank/DDBJ whole genome shotgun (WGS) entry which is preliminary data.</text>
</comment>
<gene>
    <name evidence="2" type="ORF">ECRASSUSDP1_LOCUS10024</name>
</gene>